<dbReference type="Pfam" id="PF06910">
    <property type="entry name" value="MEA1"/>
    <property type="match status" value="1"/>
</dbReference>
<protein>
    <submittedName>
        <fullName evidence="2">Uncharacterized protein</fullName>
    </submittedName>
</protein>
<dbReference type="Proteomes" id="UP001515480">
    <property type="component" value="Unassembled WGS sequence"/>
</dbReference>
<comment type="caution">
    <text evidence="2">The sequence shown here is derived from an EMBL/GenBank/DDBJ whole genome shotgun (WGS) entry which is preliminary data.</text>
</comment>
<feature type="region of interest" description="Disordered" evidence="1">
    <location>
        <begin position="75"/>
        <end position="107"/>
    </location>
</feature>
<evidence type="ECO:0000256" key="1">
    <source>
        <dbReference type="SAM" id="MobiDB-lite"/>
    </source>
</evidence>
<evidence type="ECO:0000313" key="2">
    <source>
        <dbReference type="EMBL" id="KAL1504292.1"/>
    </source>
</evidence>
<accession>A0AB34IQF0</accession>
<feature type="region of interest" description="Disordered" evidence="1">
    <location>
        <begin position="1"/>
        <end position="20"/>
    </location>
</feature>
<keyword evidence="3" id="KW-1185">Reference proteome</keyword>
<name>A0AB34IQF0_PRYPA</name>
<dbReference type="AlphaFoldDB" id="A0AB34IQF0"/>
<gene>
    <name evidence="2" type="ORF">AB1Y20_010700</name>
</gene>
<dbReference type="EMBL" id="JBGBPQ010000020">
    <property type="protein sequence ID" value="KAL1504292.1"/>
    <property type="molecule type" value="Genomic_DNA"/>
</dbReference>
<proteinExistence type="predicted"/>
<evidence type="ECO:0000313" key="3">
    <source>
        <dbReference type="Proteomes" id="UP001515480"/>
    </source>
</evidence>
<reference evidence="2 3" key="1">
    <citation type="journal article" date="2024" name="Science">
        <title>Giant polyketide synthase enzymes in the biosynthesis of giant marine polyether toxins.</title>
        <authorList>
            <person name="Fallon T.R."/>
            <person name="Shende V.V."/>
            <person name="Wierzbicki I.H."/>
            <person name="Pendleton A.L."/>
            <person name="Watervoot N.F."/>
            <person name="Auber R.P."/>
            <person name="Gonzalez D.J."/>
            <person name="Wisecaver J.H."/>
            <person name="Moore B.S."/>
        </authorList>
    </citation>
    <scope>NUCLEOTIDE SEQUENCE [LARGE SCALE GENOMIC DNA]</scope>
    <source>
        <strain evidence="2 3">12B1</strain>
    </source>
</reference>
<feature type="compositionally biased region" description="Low complexity" evidence="1">
    <location>
        <begin position="1"/>
        <end position="15"/>
    </location>
</feature>
<sequence>MAEADAPAAAHASGATLLPPHLEDLALSRLEREYQQCLAASRPRAAVMEEVSDGEAAEAQGYAQLGGFSDEEQELEDDALGVGPGGDEIEDDEAASEGGGSLRTSAGECVVSTSVETADAAGAGEWVAEFDECRLEEERGAAVATEVLPVERVQEIKQLMANIQLAPPVPPWARVVSEASWMDKLIREAELRAGGTSASPARGQYHARGT</sequence>
<organism evidence="2 3">
    <name type="scientific">Prymnesium parvum</name>
    <name type="common">Toxic golden alga</name>
    <dbReference type="NCBI Taxonomy" id="97485"/>
    <lineage>
        <taxon>Eukaryota</taxon>
        <taxon>Haptista</taxon>
        <taxon>Haptophyta</taxon>
        <taxon>Prymnesiophyceae</taxon>
        <taxon>Prymnesiales</taxon>
        <taxon>Prymnesiaceae</taxon>
        <taxon>Prymnesium</taxon>
    </lineage>
</organism>